<accession>A0AA40ZVU9</accession>
<evidence type="ECO:0000313" key="1">
    <source>
        <dbReference type="EMBL" id="MBB4611415.1"/>
    </source>
</evidence>
<keyword evidence="3" id="KW-1185">Reference proteome</keyword>
<comment type="caution">
    <text evidence="2">The sequence shown here is derived from an EMBL/GenBank/DDBJ whole genome shotgun (WGS) entry which is preliminary data.</text>
</comment>
<dbReference type="EMBL" id="JACHNX010000028">
    <property type="protein sequence ID" value="MBB4611415.1"/>
    <property type="molecule type" value="Genomic_DNA"/>
</dbReference>
<evidence type="ECO:0000313" key="4">
    <source>
        <dbReference type="Proteomes" id="UP000704529"/>
    </source>
</evidence>
<gene>
    <name evidence="1" type="ORF">GGQ89_003662</name>
    <name evidence="2" type="ORF">JYA60_01970</name>
</gene>
<name>A0AA40ZVU9_9SPHN</name>
<reference evidence="1 3" key="1">
    <citation type="submission" date="2020-08" db="EMBL/GenBank/DDBJ databases">
        <title>Genomic Encyclopedia of Type Strains, Phase IV (KMG-IV): sequencing the most valuable type-strain genomes for metagenomic binning, comparative biology and taxonomic classification.</title>
        <authorList>
            <person name="Goeker M."/>
        </authorList>
    </citation>
    <scope>NUCLEOTIDE SEQUENCE [LARGE SCALE GENOMIC DNA]</scope>
    <source>
        <strain evidence="1 3">DSM 14562</strain>
    </source>
</reference>
<protein>
    <submittedName>
        <fullName evidence="2">Uncharacterized protein</fullName>
    </submittedName>
</protein>
<dbReference type="AlphaFoldDB" id="A0AA40ZVU9"/>
<organism evidence="2 4">
    <name type="scientific">Sphingomonas yabuuchiae</name>
    <dbReference type="NCBI Taxonomy" id="172044"/>
    <lineage>
        <taxon>Bacteria</taxon>
        <taxon>Pseudomonadati</taxon>
        <taxon>Pseudomonadota</taxon>
        <taxon>Alphaproteobacteria</taxon>
        <taxon>Sphingomonadales</taxon>
        <taxon>Sphingomonadaceae</taxon>
        <taxon>Sphingomonas</taxon>
    </lineage>
</organism>
<dbReference type="RefSeq" id="WP_184106700.1">
    <property type="nucleotide sequence ID" value="NZ_JACHNX010000028.1"/>
</dbReference>
<dbReference type="EMBL" id="JAFHKU010000096">
    <property type="protein sequence ID" value="MBN3557001.1"/>
    <property type="molecule type" value="Genomic_DNA"/>
</dbReference>
<sequence>MRSALALLAMGIGYVSISSNLAEIIVLRSPATAHDMAPFNGRVSALTAAKHFADQPDPGKQDATRQLALRALRQDATAIPAVVTLGLQAQLRGDLVAARKLFAYSQRLSRRDLQTQIWAIEDSVSRGDIPAALRHYDIALRTSKTAPDLLFPVMAQALAEPDIRRGLIKVLATQPIWGPAFLTYVSNNRNDPQSLADFLLGLSRAGVALPSNAVAGALDGLVTSGAFDTAWRFYASVKKGVDPSQSRDPLFKANLQAPSVFDWMPVNDAGISSSIQRDGDKGIFEFAASPSVGGILLKQMQMLRPGTYRIEGHSTGIDEPSQSAPYWALLCQDGRELGRVEMPKSTEMGGAFSGRFSVPAGCPVQTLVLAARPSDAIAGSTGQIDRVRLFQAK</sequence>
<proteinExistence type="predicted"/>
<evidence type="ECO:0000313" key="3">
    <source>
        <dbReference type="Proteomes" id="UP000584663"/>
    </source>
</evidence>
<dbReference type="Proteomes" id="UP000584663">
    <property type="component" value="Unassembled WGS sequence"/>
</dbReference>
<reference evidence="2" key="2">
    <citation type="submission" date="2021-01" db="EMBL/GenBank/DDBJ databases">
        <title>Genome Sequencing of Type Strains.</title>
        <authorList>
            <person name="Lemaire J.F."/>
            <person name="Inderbitzin P."/>
            <person name="Collins S.B."/>
            <person name="Wespe N."/>
            <person name="Knight-Connoni V."/>
        </authorList>
    </citation>
    <scope>NUCLEOTIDE SEQUENCE</scope>
    <source>
        <strain evidence="2">DSM 14562</strain>
    </source>
</reference>
<evidence type="ECO:0000313" key="2">
    <source>
        <dbReference type="EMBL" id="MBN3557001.1"/>
    </source>
</evidence>
<dbReference type="Proteomes" id="UP000704529">
    <property type="component" value="Unassembled WGS sequence"/>
</dbReference>